<dbReference type="Proteomes" id="UP000254866">
    <property type="component" value="Unassembled WGS sequence"/>
</dbReference>
<dbReference type="EMBL" id="NPIC01000009">
    <property type="protein sequence ID" value="RDL33239.1"/>
    <property type="molecule type" value="Genomic_DNA"/>
</dbReference>
<gene>
    <name evidence="1" type="ORF">BP5553_08678</name>
</gene>
<protein>
    <recommendedName>
        <fullName evidence="3">Peptidase A1 domain-containing protein</fullName>
    </recommendedName>
</protein>
<dbReference type="OrthoDB" id="4074350at2759"/>
<accession>A0A370TEY2</accession>
<dbReference type="GeneID" id="43601527"/>
<sequence length="374" mass="41060">MGERFRSILREHALQPLLRGWSHSIIFLRDAHWFADNGLERFPLHWRIRDQSRVVGTVTYQPLGQNWLPIDLLDIGIGVAVGESPFNFTSKANLLVQDNDIINRPLSVTVEPRDPHLHLPRSSCDAIAELIPMVFSPDLGLHLWDTNSPLYSRITTSPAVLSFTFRLSRSVTSNGLKYFPCAPLPVGATTPNGAPAAILDRAFLQAAFIGVNWSDQSGATWFMAQAPGPNTPETVSVEAISSEKTNIVPSQNEWIQTWDGGWGVLKKDGTTASISVPTATGSGVSNAETPNAGSLSIAAKFGVGIGKKRAKRNQQIGRPIQADHDYKESCNNETKYGGFMPGELEVKYHGEQDRRFNSHELDSHRATGRIAELG</sequence>
<name>A0A370TEY2_9HELO</name>
<reference evidence="1 2" key="1">
    <citation type="journal article" date="2018" name="IMA Fungus">
        <title>IMA Genome-F 9: Draft genome sequence of Annulohypoxylon stygium, Aspergillus mulundensis, Berkeleyomyces basicola (syn. Thielaviopsis basicola), Ceratocystis smalleyi, two Cercospora beticola strains, Coleophoma cylindrospora, Fusarium fracticaudum, Phialophora cf. hyalina, and Morchella septimelata.</title>
        <authorList>
            <person name="Wingfield B.D."/>
            <person name="Bills G.F."/>
            <person name="Dong Y."/>
            <person name="Huang W."/>
            <person name="Nel W.J."/>
            <person name="Swalarsk-Parry B.S."/>
            <person name="Vaghefi N."/>
            <person name="Wilken P.M."/>
            <person name="An Z."/>
            <person name="de Beer Z.W."/>
            <person name="De Vos L."/>
            <person name="Chen L."/>
            <person name="Duong T.A."/>
            <person name="Gao Y."/>
            <person name="Hammerbacher A."/>
            <person name="Kikkert J.R."/>
            <person name="Li Y."/>
            <person name="Li H."/>
            <person name="Li K."/>
            <person name="Li Q."/>
            <person name="Liu X."/>
            <person name="Ma X."/>
            <person name="Naidoo K."/>
            <person name="Pethybridge S.J."/>
            <person name="Sun J."/>
            <person name="Steenkamp E.T."/>
            <person name="van der Nest M.A."/>
            <person name="van Wyk S."/>
            <person name="Wingfield M.J."/>
            <person name="Xiong C."/>
            <person name="Yue Q."/>
            <person name="Zhang X."/>
        </authorList>
    </citation>
    <scope>NUCLEOTIDE SEQUENCE [LARGE SCALE GENOMIC DNA]</scope>
    <source>
        <strain evidence="1 2">BP 5553</strain>
    </source>
</reference>
<evidence type="ECO:0008006" key="3">
    <source>
        <dbReference type="Google" id="ProtNLM"/>
    </source>
</evidence>
<comment type="caution">
    <text evidence="1">The sequence shown here is derived from an EMBL/GenBank/DDBJ whole genome shotgun (WGS) entry which is preliminary data.</text>
</comment>
<keyword evidence="2" id="KW-1185">Reference proteome</keyword>
<organism evidence="1 2">
    <name type="scientific">Venustampulla echinocandica</name>
    <dbReference type="NCBI Taxonomy" id="2656787"/>
    <lineage>
        <taxon>Eukaryota</taxon>
        <taxon>Fungi</taxon>
        <taxon>Dikarya</taxon>
        <taxon>Ascomycota</taxon>
        <taxon>Pezizomycotina</taxon>
        <taxon>Leotiomycetes</taxon>
        <taxon>Helotiales</taxon>
        <taxon>Pleuroascaceae</taxon>
        <taxon>Venustampulla</taxon>
    </lineage>
</organism>
<dbReference type="AlphaFoldDB" id="A0A370TEY2"/>
<dbReference type="RefSeq" id="XP_031866732.1">
    <property type="nucleotide sequence ID" value="XM_032017301.1"/>
</dbReference>
<evidence type="ECO:0000313" key="1">
    <source>
        <dbReference type="EMBL" id="RDL33239.1"/>
    </source>
</evidence>
<proteinExistence type="predicted"/>
<evidence type="ECO:0000313" key="2">
    <source>
        <dbReference type="Proteomes" id="UP000254866"/>
    </source>
</evidence>
<dbReference type="STRING" id="2656787.A0A370TEY2"/>